<organism evidence="1 2">
    <name type="scientific">Ramlibacter lithotrophicus</name>
    <dbReference type="NCBI Taxonomy" id="2606681"/>
    <lineage>
        <taxon>Bacteria</taxon>
        <taxon>Pseudomonadati</taxon>
        <taxon>Pseudomonadota</taxon>
        <taxon>Betaproteobacteria</taxon>
        <taxon>Burkholderiales</taxon>
        <taxon>Comamonadaceae</taxon>
        <taxon>Ramlibacter</taxon>
    </lineage>
</organism>
<dbReference type="Proteomes" id="UP000521868">
    <property type="component" value="Unassembled WGS sequence"/>
</dbReference>
<evidence type="ECO:0000313" key="2">
    <source>
        <dbReference type="Proteomes" id="UP000521868"/>
    </source>
</evidence>
<gene>
    <name evidence="1" type="ORF">RAMLITH_22585</name>
</gene>
<accession>A0A7X6DK20</accession>
<comment type="caution">
    <text evidence="1">The sequence shown here is derived from an EMBL/GenBank/DDBJ whole genome shotgun (WGS) entry which is preliminary data.</text>
</comment>
<protein>
    <submittedName>
        <fullName evidence="1">Uncharacterized protein</fullName>
    </submittedName>
</protein>
<dbReference type="AlphaFoldDB" id="A0A7X6DK20"/>
<dbReference type="EMBL" id="VTOX01000011">
    <property type="protein sequence ID" value="NKE68612.1"/>
    <property type="molecule type" value="Genomic_DNA"/>
</dbReference>
<keyword evidence="2" id="KW-1185">Reference proteome</keyword>
<evidence type="ECO:0000313" key="1">
    <source>
        <dbReference type="EMBL" id="NKE68612.1"/>
    </source>
</evidence>
<sequence>MKTAAQQRAAALCRHAPAAEARTRFWTELSEAFPTSPHRHDVAAFASFQRRQASLRIARLNDAFGLQLKPSTLCTWLRQWRKSAGSFATA</sequence>
<dbReference type="RefSeq" id="WP_168109738.1">
    <property type="nucleotide sequence ID" value="NZ_VTOX01000011.1"/>
</dbReference>
<reference evidence="1 2" key="1">
    <citation type="journal article" date="2020" name="Nature">
        <title>Bacterial chemolithoautotrophy via manganese oxidation.</title>
        <authorList>
            <person name="Yu H."/>
            <person name="Leadbetter J.R."/>
        </authorList>
    </citation>
    <scope>NUCLEOTIDE SEQUENCE [LARGE SCALE GENOMIC DNA]</scope>
    <source>
        <strain evidence="1 2">RBP-1</strain>
    </source>
</reference>
<name>A0A7X6DK20_9BURK</name>
<proteinExistence type="predicted"/>